<accession>A0A803TUP4</accession>
<keyword evidence="3" id="KW-1185">Reference proteome</keyword>
<evidence type="ECO:0000256" key="1">
    <source>
        <dbReference type="RuleBase" id="RU000363"/>
    </source>
</evidence>
<protein>
    <recommendedName>
        <fullName evidence="4">C-factor-like</fullName>
    </recommendedName>
</protein>
<reference evidence="2" key="1">
    <citation type="submission" date="2009-12" db="EMBL/GenBank/DDBJ databases">
        <title>The Genome Sequence of Anolis carolinensis (Green Anole Lizard).</title>
        <authorList>
            <consortium name="The Genome Sequencing Platform"/>
            <person name="Di Palma F."/>
            <person name="Alfoldi J."/>
            <person name="Heiman D."/>
            <person name="Young S."/>
            <person name="Grabherr M."/>
            <person name="Johnson J."/>
            <person name="Lander E.S."/>
            <person name="Lindblad-Toh K."/>
        </authorList>
    </citation>
    <scope>NUCLEOTIDE SEQUENCE [LARGE SCALE GENOMIC DNA]</scope>
    <source>
        <strain evidence="2">JBL SC #1</strain>
    </source>
</reference>
<sequence length="255" mass="27470">MAPLARSVLVTGSNRGIGLELVKQLAERADPPKHIFATCRDPEGPKGKALHQLAEKHSNIHVVQLEVENQSSVEAAVAVVESHLKGEGLNLLINNAGVNSYATLQTVERQEMLSAFNTNVVGAIFVVKEFLPLLKRAANATGAEEMNCSKAAVINITSKLASIERGFEVFHDPMYPYRASKVALNMVTVCLARELKADGILCTVIHPGWVKTDMGTDKAPITVQDCVQGILQVLASLSSSSTGAFLDWEGKSLPW</sequence>
<dbReference type="GO" id="GO:0016491">
    <property type="term" value="F:oxidoreductase activity"/>
    <property type="evidence" value="ECO:0000318"/>
    <property type="project" value="GO_Central"/>
</dbReference>
<dbReference type="PANTHER" id="PTHR43544">
    <property type="entry name" value="SHORT-CHAIN DEHYDROGENASE/REDUCTASE"/>
    <property type="match status" value="1"/>
</dbReference>
<dbReference type="Gene3D" id="3.40.50.720">
    <property type="entry name" value="NAD(P)-binding Rossmann-like Domain"/>
    <property type="match status" value="1"/>
</dbReference>
<dbReference type="RefSeq" id="XP_003225387.1">
    <property type="nucleotide sequence ID" value="XM_003225339.4"/>
</dbReference>
<dbReference type="GO" id="GO:0005737">
    <property type="term" value="C:cytoplasm"/>
    <property type="evidence" value="ECO:0000318"/>
    <property type="project" value="GO_Central"/>
</dbReference>
<dbReference type="InterPro" id="IPR002347">
    <property type="entry name" value="SDR_fam"/>
</dbReference>
<evidence type="ECO:0008006" key="4">
    <source>
        <dbReference type="Google" id="ProtNLM"/>
    </source>
</evidence>
<evidence type="ECO:0000313" key="3">
    <source>
        <dbReference type="Proteomes" id="UP000001646"/>
    </source>
</evidence>
<dbReference type="PANTHER" id="PTHR43544:SF37">
    <property type="entry name" value="C-FACTOR-LIKE"/>
    <property type="match status" value="1"/>
</dbReference>
<dbReference type="InParanoid" id="A0A803TUP4"/>
<gene>
    <name evidence="2" type="primary">LOC100551622</name>
</gene>
<comment type="similarity">
    <text evidence="1">Belongs to the short-chain dehydrogenases/reductases (SDR) family.</text>
</comment>
<dbReference type="AlphaFoldDB" id="A0A803TUP4"/>
<dbReference type="PRINTS" id="PR00080">
    <property type="entry name" value="SDRFAMILY"/>
</dbReference>
<dbReference type="SUPFAM" id="SSF51735">
    <property type="entry name" value="NAD(P)-binding Rossmann-fold domains"/>
    <property type="match status" value="1"/>
</dbReference>
<name>A0A803TUP4_ANOCA</name>
<dbReference type="CDD" id="cd05325">
    <property type="entry name" value="carb_red_sniffer_like_SDR_c"/>
    <property type="match status" value="1"/>
</dbReference>
<reference evidence="2" key="2">
    <citation type="submission" date="2025-08" db="UniProtKB">
        <authorList>
            <consortium name="Ensembl"/>
        </authorList>
    </citation>
    <scope>IDENTIFICATION</scope>
</reference>
<dbReference type="RefSeq" id="XP_062817739.1">
    <property type="nucleotide sequence ID" value="XM_062961669.1"/>
</dbReference>
<dbReference type="OrthoDB" id="7289984at2759"/>
<reference evidence="2" key="3">
    <citation type="submission" date="2025-09" db="UniProtKB">
        <authorList>
            <consortium name="Ensembl"/>
        </authorList>
    </citation>
    <scope>IDENTIFICATION</scope>
</reference>
<proteinExistence type="inferred from homology"/>
<dbReference type="PRINTS" id="PR00081">
    <property type="entry name" value="GDHRDH"/>
</dbReference>
<dbReference type="GeneTree" id="ENSGT00940000166017"/>
<evidence type="ECO:0000313" key="2">
    <source>
        <dbReference type="Ensembl" id="ENSACAP00000038934.1"/>
    </source>
</evidence>
<organism evidence="2 3">
    <name type="scientific">Anolis carolinensis</name>
    <name type="common">Green anole</name>
    <name type="synonym">American chameleon</name>
    <dbReference type="NCBI Taxonomy" id="28377"/>
    <lineage>
        <taxon>Eukaryota</taxon>
        <taxon>Metazoa</taxon>
        <taxon>Chordata</taxon>
        <taxon>Craniata</taxon>
        <taxon>Vertebrata</taxon>
        <taxon>Euteleostomi</taxon>
        <taxon>Lepidosauria</taxon>
        <taxon>Squamata</taxon>
        <taxon>Bifurcata</taxon>
        <taxon>Unidentata</taxon>
        <taxon>Episquamata</taxon>
        <taxon>Toxicofera</taxon>
        <taxon>Iguania</taxon>
        <taxon>Dactyloidae</taxon>
        <taxon>Anolis</taxon>
    </lineage>
</organism>
<dbReference type="GeneID" id="100551622"/>
<dbReference type="InterPro" id="IPR036291">
    <property type="entry name" value="NAD(P)-bd_dom_sf"/>
</dbReference>
<dbReference type="Proteomes" id="UP000001646">
    <property type="component" value="Unplaced"/>
</dbReference>
<dbReference type="InterPro" id="IPR051468">
    <property type="entry name" value="Fungal_SecMetab_SDRs"/>
</dbReference>
<dbReference type="Ensembl" id="ENSACAT00000045811.1">
    <property type="protein sequence ID" value="ENSACAP00000038934.1"/>
    <property type="gene ID" value="ENSACAG00000043107.1"/>
</dbReference>
<dbReference type="Pfam" id="PF00106">
    <property type="entry name" value="adh_short"/>
    <property type="match status" value="1"/>
</dbReference>
<dbReference type="KEGG" id="acs:100551622"/>